<dbReference type="InterPro" id="IPR027038">
    <property type="entry name" value="RanGap"/>
</dbReference>
<dbReference type="PANTHER" id="PTHR24113:SF12">
    <property type="entry name" value="RAN GTPASE-ACTIVATING PROTEIN 1"/>
    <property type="match status" value="1"/>
</dbReference>
<comment type="caution">
    <text evidence="4">The sequence shown here is derived from an EMBL/GenBank/DDBJ whole genome shotgun (WGS) entry which is preliminary data.</text>
</comment>
<dbReference type="GO" id="GO:0005829">
    <property type="term" value="C:cytosol"/>
    <property type="evidence" value="ECO:0007669"/>
    <property type="project" value="TreeGrafter"/>
</dbReference>
<keyword evidence="5" id="KW-1185">Reference proteome</keyword>
<keyword evidence="3" id="KW-0677">Repeat</keyword>
<dbReference type="GO" id="GO:0006913">
    <property type="term" value="P:nucleocytoplasmic transport"/>
    <property type="evidence" value="ECO:0007669"/>
    <property type="project" value="TreeGrafter"/>
</dbReference>
<dbReference type="InterPro" id="IPR032675">
    <property type="entry name" value="LRR_dom_sf"/>
</dbReference>
<dbReference type="GO" id="GO:0005634">
    <property type="term" value="C:nucleus"/>
    <property type="evidence" value="ECO:0007669"/>
    <property type="project" value="TreeGrafter"/>
</dbReference>
<dbReference type="PANTHER" id="PTHR24113">
    <property type="entry name" value="RAN GTPASE-ACTIVATING PROTEIN 1"/>
    <property type="match status" value="1"/>
</dbReference>
<keyword evidence="1" id="KW-0343">GTPase activation</keyword>
<dbReference type="GO" id="GO:0005096">
    <property type="term" value="F:GTPase activator activity"/>
    <property type="evidence" value="ECO:0007669"/>
    <property type="project" value="UniProtKB-KW"/>
</dbReference>
<dbReference type="SMART" id="SM00368">
    <property type="entry name" value="LRR_RI"/>
    <property type="match status" value="2"/>
</dbReference>
<evidence type="ECO:0000256" key="3">
    <source>
        <dbReference type="ARBA" id="ARBA00022737"/>
    </source>
</evidence>
<protein>
    <submittedName>
        <fullName evidence="4">NACHT, LRR and PYD domains-containing protein</fullName>
    </submittedName>
</protein>
<evidence type="ECO:0000313" key="5">
    <source>
        <dbReference type="Proteomes" id="UP001431209"/>
    </source>
</evidence>
<dbReference type="GO" id="GO:0048471">
    <property type="term" value="C:perinuclear region of cytoplasm"/>
    <property type="evidence" value="ECO:0007669"/>
    <property type="project" value="TreeGrafter"/>
</dbReference>
<organism evidence="4 5">
    <name type="scientific">Acrasis kona</name>
    <dbReference type="NCBI Taxonomy" id="1008807"/>
    <lineage>
        <taxon>Eukaryota</taxon>
        <taxon>Discoba</taxon>
        <taxon>Heterolobosea</taxon>
        <taxon>Tetramitia</taxon>
        <taxon>Eutetramitia</taxon>
        <taxon>Acrasidae</taxon>
        <taxon>Acrasis</taxon>
    </lineage>
</organism>
<evidence type="ECO:0000256" key="1">
    <source>
        <dbReference type="ARBA" id="ARBA00022468"/>
    </source>
</evidence>
<dbReference type="AlphaFoldDB" id="A0AAW2YM37"/>
<sequence length="325" mass="35699">MGDKVSKIKKGIGKNLVKAIEFDESDDIDAQGITDIIQVLTSSNNTSVTRLHVTGPDILSDEVAKNAAIFFKSYHTDTIRVRVQQSLSLGFRRAKFESNGINRIFSSLMYCDIIGELIITLDSYNPFDQSNLDTLRTTLLASETGSGEPNKCKLNRLTIGGFAITPAIAKGFAELMSKQTHITQLSLTKWEMNSENIRVLVSEDRFEYLDLTGCEVGDDACKVIASAFERQHNGLSKLKKLILNENSISEKGVSHLIAGIQNSENGVINEIQLNNNNMTGDEEELVTLKNLLKERGGETSTEPTPDLKSILGNAVKGSVIENTNE</sequence>
<keyword evidence="2" id="KW-0433">Leucine-rich repeat</keyword>
<dbReference type="Gene3D" id="3.80.10.10">
    <property type="entry name" value="Ribonuclease Inhibitor"/>
    <property type="match status" value="1"/>
</dbReference>
<dbReference type="Proteomes" id="UP001431209">
    <property type="component" value="Unassembled WGS sequence"/>
</dbReference>
<dbReference type="GO" id="GO:0031267">
    <property type="term" value="F:small GTPase binding"/>
    <property type="evidence" value="ECO:0007669"/>
    <property type="project" value="TreeGrafter"/>
</dbReference>
<accession>A0AAW2YM37</accession>
<dbReference type="SUPFAM" id="SSF52047">
    <property type="entry name" value="RNI-like"/>
    <property type="match status" value="1"/>
</dbReference>
<reference evidence="4 5" key="1">
    <citation type="submission" date="2024-03" db="EMBL/GenBank/DDBJ databases">
        <title>The Acrasis kona genome and developmental transcriptomes reveal deep origins of eukaryotic multicellular pathways.</title>
        <authorList>
            <person name="Sheikh S."/>
            <person name="Fu C.-J."/>
            <person name="Brown M.W."/>
            <person name="Baldauf S.L."/>
        </authorList>
    </citation>
    <scope>NUCLEOTIDE SEQUENCE [LARGE SCALE GENOMIC DNA]</scope>
    <source>
        <strain evidence="4 5">ATCC MYA-3509</strain>
    </source>
</reference>
<proteinExistence type="predicted"/>
<name>A0AAW2YM37_9EUKA</name>
<gene>
    <name evidence="4" type="ORF">AKO1_010776</name>
</gene>
<evidence type="ECO:0000256" key="2">
    <source>
        <dbReference type="ARBA" id="ARBA00022614"/>
    </source>
</evidence>
<evidence type="ECO:0000313" key="4">
    <source>
        <dbReference type="EMBL" id="KAL0478119.1"/>
    </source>
</evidence>
<dbReference type="EMBL" id="JAOPGA020000309">
    <property type="protein sequence ID" value="KAL0478119.1"/>
    <property type="molecule type" value="Genomic_DNA"/>
</dbReference>